<evidence type="ECO:0000256" key="1">
    <source>
        <dbReference type="SAM" id="MobiDB-lite"/>
    </source>
</evidence>
<dbReference type="EMBL" id="GEVI01017795">
    <property type="protein sequence ID" value="JAU14525.1"/>
    <property type="molecule type" value="Transcribed_RNA"/>
</dbReference>
<feature type="region of interest" description="Disordered" evidence="1">
    <location>
        <begin position="151"/>
        <end position="174"/>
    </location>
</feature>
<evidence type="ECO:0000313" key="3">
    <source>
        <dbReference type="EMBL" id="JAU78895.1"/>
    </source>
</evidence>
<sequence length="199" mass="23280">MPSWFRKRKYLGTTLFQFQETIPMSESLKEEVHEPILEMNQKELIVHTALAESNTTVTKEVIEVRHDHVPLPRERETVIFEDQLRQQLNIQNSKGTDAGSEVNMFQESGFAYQVSDRMLHPRKLVQHPFKKQKFLKSWNFKYIKRLRHKDKAETTQQSGYNSGREKKDSKYAGTEQDTISTLILATRWDSNSLSVYGTS</sequence>
<organism evidence="2">
    <name type="scientific">Noccaea caerulescens</name>
    <name type="common">Alpine penny-cress</name>
    <name type="synonym">Thlaspi caerulescens</name>
    <dbReference type="NCBI Taxonomy" id="107243"/>
    <lineage>
        <taxon>Eukaryota</taxon>
        <taxon>Viridiplantae</taxon>
        <taxon>Streptophyta</taxon>
        <taxon>Embryophyta</taxon>
        <taxon>Tracheophyta</taxon>
        <taxon>Spermatophyta</taxon>
        <taxon>Magnoliopsida</taxon>
        <taxon>eudicotyledons</taxon>
        <taxon>Gunneridae</taxon>
        <taxon>Pentapetalae</taxon>
        <taxon>rosids</taxon>
        <taxon>malvids</taxon>
        <taxon>Brassicales</taxon>
        <taxon>Brassicaceae</taxon>
        <taxon>Coluteocarpeae</taxon>
        <taxon>Noccaea</taxon>
    </lineage>
</organism>
<accession>A0A1J3D9U6</accession>
<dbReference type="AlphaFoldDB" id="A0A1J3D9U6"/>
<proteinExistence type="predicted"/>
<evidence type="ECO:0000313" key="2">
    <source>
        <dbReference type="EMBL" id="JAU14525.1"/>
    </source>
</evidence>
<dbReference type="EMBL" id="GEVM01027043">
    <property type="protein sequence ID" value="JAU78895.1"/>
    <property type="molecule type" value="Transcribed_RNA"/>
</dbReference>
<protein>
    <submittedName>
        <fullName evidence="2">Uncharacterized protein</fullName>
    </submittedName>
</protein>
<gene>
    <name evidence="2" type="ORF">GA_TR17907_c0_g1_i1_g.57164</name>
    <name evidence="3" type="ORF">MP_TR26721_c11_g1_i1_g.78235</name>
</gene>
<name>A0A1J3D9U6_NOCCA</name>
<reference evidence="2" key="1">
    <citation type="submission" date="2016-07" db="EMBL/GenBank/DDBJ databases">
        <title>De novo transcriptome assembly of four accessions of the metal hyperaccumulator plant Noccaea caerulescens.</title>
        <authorList>
            <person name="Blande D."/>
            <person name="Halimaa P."/>
            <person name="Tervahauta A.I."/>
            <person name="Aarts M.G."/>
            <person name="Karenlampi S.O."/>
        </authorList>
    </citation>
    <scope>NUCLEOTIDE SEQUENCE</scope>
</reference>